<reference evidence="2" key="1">
    <citation type="journal article" date="2020" name="mSystems">
        <title>Genome- and Community-Level Interaction Insights into Carbon Utilization and Element Cycling Functions of Hydrothermarchaeota in Hydrothermal Sediment.</title>
        <authorList>
            <person name="Zhou Z."/>
            <person name="Liu Y."/>
            <person name="Xu W."/>
            <person name="Pan J."/>
            <person name="Luo Z.H."/>
            <person name="Li M."/>
        </authorList>
    </citation>
    <scope>NUCLEOTIDE SEQUENCE [LARGE SCALE GENOMIC DNA]</scope>
    <source>
        <strain evidence="2">SpSt-853</strain>
    </source>
</reference>
<dbReference type="AlphaFoldDB" id="A0A7C5AMT2"/>
<protein>
    <submittedName>
        <fullName evidence="2">Dienelactone hydrolase</fullName>
    </submittedName>
</protein>
<dbReference type="EMBL" id="DTKJ01000070">
    <property type="protein sequence ID" value="HGZ12546.1"/>
    <property type="molecule type" value="Genomic_DNA"/>
</dbReference>
<dbReference type="InterPro" id="IPR026555">
    <property type="entry name" value="NSL3/Tex30"/>
</dbReference>
<accession>A0A7C5AMT2</accession>
<dbReference type="Pfam" id="PF20408">
    <property type="entry name" value="Abhydrolase_11"/>
    <property type="match status" value="1"/>
</dbReference>
<dbReference type="InterPro" id="IPR029058">
    <property type="entry name" value="AB_hydrolase_fold"/>
</dbReference>
<sequence length="222" mass="24353">MESLTVFIPFSPEGRIRAVLDIPASLSRRAILILGHGANNDLEHPVIKGTHERLARKGMATVRFNFPYAEAGRKKPDADEVLEAALRQVLQYVVELETFKGTEIFLGGKSMGARIAAQVVAQGVGARGLVFLGYPLHPPGKPEALRDKPLYLLPCPALFIEGSRDPFCRFDRLGEVLARMPVRTDLHVLPGLGHSYEKGAEPVTPEVLDEVSRVIVGWLDSL</sequence>
<organism evidence="2">
    <name type="scientific">Desulfobacca acetoxidans</name>
    <dbReference type="NCBI Taxonomy" id="60893"/>
    <lineage>
        <taxon>Bacteria</taxon>
        <taxon>Pseudomonadati</taxon>
        <taxon>Thermodesulfobacteriota</taxon>
        <taxon>Desulfobaccia</taxon>
        <taxon>Desulfobaccales</taxon>
        <taxon>Desulfobaccaceae</taxon>
        <taxon>Desulfobacca</taxon>
    </lineage>
</organism>
<dbReference type="Gene3D" id="3.40.50.1820">
    <property type="entry name" value="alpha/beta hydrolase"/>
    <property type="match status" value="1"/>
</dbReference>
<evidence type="ECO:0000259" key="1">
    <source>
        <dbReference type="Pfam" id="PF20408"/>
    </source>
</evidence>
<dbReference type="PANTHER" id="PTHR13136">
    <property type="entry name" value="TESTIS DEVELOPMENT PROTEIN PRTD"/>
    <property type="match status" value="1"/>
</dbReference>
<gene>
    <name evidence="2" type="ORF">ENW48_10085</name>
</gene>
<feature type="domain" description="KANL3/Tex30 alpha/beta hydrolase-like" evidence="1">
    <location>
        <begin position="29"/>
        <end position="198"/>
    </location>
</feature>
<proteinExistence type="predicted"/>
<name>A0A7C5AMT2_9BACT</name>
<dbReference type="InterPro" id="IPR046879">
    <property type="entry name" value="KANL3/Tex30_Abhydrolase"/>
</dbReference>
<comment type="caution">
    <text evidence="2">The sequence shown here is derived from an EMBL/GenBank/DDBJ whole genome shotgun (WGS) entry which is preliminary data.</text>
</comment>
<evidence type="ECO:0000313" key="2">
    <source>
        <dbReference type="EMBL" id="HGZ12546.1"/>
    </source>
</evidence>
<dbReference type="PANTHER" id="PTHR13136:SF11">
    <property type="entry name" value="TESTIS-EXPRESSED PROTEIN 30"/>
    <property type="match status" value="1"/>
</dbReference>
<dbReference type="SUPFAM" id="SSF53474">
    <property type="entry name" value="alpha/beta-Hydrolases"/>
    <property type="match status" value="1"/>
</dbReference>
<dbReference type="GO" id="GO:0016787">
    <property type="term" value="F:hydrolase activity"/>
    <property type="evidence" value="ECO:0007669"/>
    <property type="project" value="UniProtKB-KW"/>
</dbReference>
<keyword evidence="2" id="KW-0378">Hydrolase</keyword>